<evidence type="ECO:0000313" key="1">
    <source>
        <dbReference type="EMBL" id="GBP31808.1"/>
    </source>
</evidence>
<proteinExistence type="predicted"/>
<protein>
    <submittedName>
        <fullName evidence="1">Uncharacterized protein</fullName>
    </submittedName>
</protein>
<gene>
    <name evidence="1" type="ORF">EVAR_81574_1</name>
</gene>
<dbReference type="Proteomes" id="UP000299102">
    <property type="component" value="Unassembled WGS sequence"/>
</dbReference>
<comment type="caution">
    <text evidence="1">The sequence shown here is derived from an EMBL/GenBank/DDBJ whole genome shotgun (WGS) entry which is preliminary data.</text>
</comment>
<evidence type="ECO:0000313" key="2">
    <source>
        <dbReference type="Proteomes" id="UP000299102"/>
    </source>
</evidence>
<dbReference type="EMBL" id="BGZK01000251">
    <property type="protein sequence ID" value="GBP31808.1"/>
    <property type="molecule type" value="Genomic_DNA"/>
</dbReference>
<organism evidence="1 2">
    <name type="scientific">Eumeta variegata</name>
    <name type="common">Bagworm moth</name>
    <name type="synonym">Eumeta japonica</name>
    <dbReference type="NCBI Taxonomy" id="151549"/>
    <lineage>
        <taxon>Eukaryota</taxon>
        <taxon>Metazoa</taxon>
        <taxon>Ecdysozoa</taxon>
        <taxon>Arthropoda</taxon>
        <taxon>Hexapoda</taxon>
        <taxon>Insecta</taxon>
        <taxon>Pterygota</taxon>
        <taxon>Neoptera</taxon>
        <taxon>Endopterygota</taxon>
        <taxon>Lepidoptera</taxon>
        <taxon>Glossata</taxon>
        <taxon>Ditrysia</taxon>
        <taxon>Tineoidea</taxon>
        <taxon>Psychidae</taxon>
        <taxon>Oiketicinae</taxon>
        <taxon>Eumeta</taxon>
    </lineage>
</organism>
<dbReference type="AlphaFoldDB" id="A0A4C1UZA6"/>
<accession>A0A4C1UZA6</accession>
<name>A0A4C1UZA6_EUMVA</name>
<sequence length="138" mass="14966">MDALGRRWGLKFRTPVSRDRRRKVETAVARRAAAGARAVGRVNKKSCSQRDTWCHAPPGERRRFTSGFVFFFSGTRSPAKQIPVAVRERGSTHSAYGASCVFIPDRSCARPSGPFGCTTVATATDAADVGSFDGILSK</sequence>
<keyword evidence="2" id="KW-1185">Reference proteome</keyword>
<reference evidence="1 2" key="1">
    <citation type="journal article" date="2019" name="Commun. Biol.">
        <title>The bagworm genome reveals a unique fibroin gene that provides high tensile strength.</title>
        <authorList>
            <person name="Kono N."/>
            <person name="Nakamura H."/>
            <person name="Ohtoshi R."/>
            <person name="Tomita M."/>
            <person name="Numata K."/>
            <person name="Arakawa K."/>
        </authorList>
    </citation>
    <scope>NUCLEOTIDE SEQUENCE [LARGE SCALE GENOMIC DNA]</scope>
</reference>